<gene>
    <name evidence="5" type="ORF">ANCDUO_10562</name>
</gene>
<feature type="region of interest" description="Disordered" evidence="3">
    <location>
        <begin position="258"/>
        <end position="278"/>
    </location>
</feature>
<dbReference type="PANTHER" id="PTHR23113:SF363">
    <property type="entry name" value="PROTEIN SON OF SEVENLESS"/>
    <property type="match status" value="1"/>
</dbReference>
<evidence type="ECO:0000259" key="4">
    <source>
        <dbReference type="PROSITE" id="PS50009"/>
    </source>
</evidence>
<name>A0A0C2CQZ5_9BILA</name>
<feature type="compositionally biased region" description="Basic and acidic residues" evidence="3">
    <location>
        <begin position="9"/>
        <end position="20"/>
    </location>
</feature>
<feature type="region of interest" description="Disordered" evidence="3">
    <location>
        <begin position="1"/>
        <end position="20"/>
    </location>
</feature>
<dbReference type="InterPro" id="IPR023578">
    <property type="entry name" value="Ras_GEF_dom_sf"/>
</dbReference>
<evidence type="ECO:0000256" key="1">
    <source>
        <dbReference type="ARBA" id="ARBA00022658"/>
    </source>
</evidence>
<evidence type="ECO:0000256" key="3">
    <source>
        <dbReference type="SAM" id="MobiDB-lite"/>
    </source>
</evidence>
<dbReference type="InterPro" id="IPR001895">
    <property type="entry name" value="RASGEF_cat_dom"/>
</dbReference>
<dbReference type="Gene3D" id="1.10.840.10">
    <property type="entry name" value="Ras guanine-nucleotide exchange factors catalytic domain"/>
    <property type="match status" value="2"/>
</dbReference>
<evidence type="ECO:0000313" key="5">
    <source>
        <dbReference type="EMBL" id="KIH59218.1"/>
    </source>
</evidence>
<dbReference type="PROSITE" id="PS50009">
    <property type="entry name" value="RASGEF_CAT"/>
    <property type="match status" value="1"/>
</dbReference>
<dbReference type="Proteomes" id="UP000054047">
    <property type="component" value="Unassembled WGS sequence"/>
</dbReference>
<dbReference type="EMBL" id="KN732210">
    <property type="protein sequence ID" value="KIH59218.1"/>
    <property type="molecule type" value="Genomic_DNA"/>
</dbReference>
<dbReference type="AlphaFoldDB" id="A0A0C2CQZ5"/>
<keyword evidence="1 2" id="KW-0344">Guanine-nucleotide releasing factor</keyword>
<dbReference type="GO" id="GO:0005085">
    <property type="term" value="F:guanyl-nucleotide exchange factor activity"/>
    <property type="evidence" value="ECO:0007669"/>
    <property type="project" value="UniProtKB-KW"/>
</dbReference>
<evidence type="ECO:0000256" key="2">
    <source>
        <dbReference type="PROSITE-ProRule" id="PRU00168"/>
    </source>
</evidence>
<dbReference type="InterPro" id="IPR008937">
    <property type="entry name" value="Ras-like_GEF"/>
</dbReference>
<dbReference type="Pfam" id="PF00617">
    <property type="entry name" value="RasGEF"/>
    <property type="match status" value="1"/>
</dbReference>
<dbReference type="OrthoDB" id="5841754at2759"/>
<keyword evidence="6" id="KW-1185">Reference proteome</keyword>
<dbReference type="InterPro" id="IPR036964">
    <property type="entry name" value="RASGEF_cat_dom_sf"/>
</dbReference>
<reference evidence="5 6" key="1">
    <citation type="submission" date="2013-12" db="EMBL/GenBank/DDBJ databases">
        <title>Draft genome of the parsitic nematode Ancylostoma duodenale.</title>
        <authorList>
            <person name="Mitreva M."/>
        </authorList>
    </citation>
    <scope>NUCLEOTIDE SEQUENCE [LARGE SCALE GENOMIC DNA]</scope>
    <source>
        <strain evidence="5 6">Zhejiang</strain>
    </source>
</reference>
<sequence length="401" mass="46900">MGEESLTLIEKKQKQQDQEGHVNTAFDFEDTNAFQPKKPEIVWHAAKQGDVANYDLLTLHPLEIGRQLTLLHFDLYRAIKPIELVGAAWTKHDKYRRSPQLLKLTDHSTLLTYWVSRSIVETESLEERVAMFARVLELTYWVSRSIVETESLEERVAMFARVLEVMSVFEELHNFTGLVAFQSALNSACVHRLSWCWERLDHEKVKTYDRFVKLCEPRYIEMQKRIQSINPPCVPFFGHYLSNIFFFEAGNSTFVKSPGGTSTEVPRSDSYDPQSPPASNKRVLVQFLKCRRISDLIREIQMYQNQPYALQVEKSIRVRLIFELRVQTGILGETSKATLRSWMRWNRVRLPKTVEAIRFSFFFLWAYCRERTYVCRKSHISGICVSSLRFRLFSCSQGEVV</sequence>
<dbReference type="GO" id="GO:0007265">
    <property type="term" value="P:Ras protein signal transduction"/>
    <property type="evidence" value="ECO:0007669"/>
    <property type="project" value="TreeGrafter"/>
</dbReference>
<dbReference type="PANTHER" id="PTHR23113">
    <property type="entry name" value="GUANINE NUCLEOTIDE EXCHANGE FACTOR"/>
    <property type="match status" value="1"/>
</dbReference>
<dbReference type="SUPFAM" id="SSF48366">
    <property type="entry name" value="Ras GEF"/>
    <property type="match status" value="2"/>
</dbReference>
<proteinExistence type="predicted"/>
<protein>
    <submittedName>
        <fullName evidence="5">RasGEF domain protein</fullName>
    </submittedName>
</protein>
<feature type="domain" description="Ras-GEF" evidence="4">
    <location>
        <begin position="60"/>
        <end position="337"/>
    </location>
</feature>
<evidence type="ECO:0000313" key="6">
    <source>
        <dbReference type="Proteomes" id="UP000054047"/>
    </source>
</evidence>
<accession>A0A0C2CQZ5</accession>
<dbReference type="GO" id="GO:0005886">
    <property type="term" value="C:plasma membrane"/>
    <property type="evidence" value="ECO:0007669"/>
    <property type="project" value="TreeGrafter"/>
</dbReference>
<organism evidence="5 6">
    <name type="scientific">Ancylostoma duodenale</name>
    <dbReference type="NCBI Taxonomy" id="51022"/>
    <lineage>
        <taxon>Eukaryota</taxon>
        <taxon>Metazoa</taxon>
        <taxon>Ecdysozoa</taxon>
        <taxon>Nematoda</taxon>
        <taxon>Chromadorea</taxon>
        <taxon>Rhabditida</taxon>
        <taxon>Rhabditina</taxon>
        <taxon>Rhabditomorpha</taxon>
        <taxon>Strongyloidea</taxon>
        <taxon>Ancylostomatidae</taxon>
        <taxon>Ancylostomatinae</taxon>
        <taxon>Ancylostoma</taxon>
    </lineage>
</organism>
<dbReference type="SMART" id="SM00147">
    <property type="entry name" value="RasGEF"/>
    <property type="match status" value="1"/>
</dbReference>